<name>A0A151JME9_9HYME</name>
<reference evidence="1 2" key="1">
    <citation type="submission" date="2015-09" db="EMBL/GenBank/DDBJ databases">
        <title>Trachymyrmex cornetzi WGS genome.</title>
        <authorList>
            <person name="Nygaard S."/>
            <person name="Hu H."/>
            <person name="Boomsma J."/>
            <person name="Zhang G."/>
        </authorList>
    </citation>
    <scope>NUCLEOTIDE SEQUENCE [LARGE SCALE GENOMIC DNA]</scope>
    <source>
        <strain evidence="1">Tcor2-1</strain>
        <tissue evidence="1">Whole body</tissue>
    </source>
</reference>
<accession>A0A151JME9</accession>
<dbReference type="EMBL" id="KQ978923">
    <property type="protein sequence ID" value="KYN27504.1"/>
    <property type="molecule type" value="Genomic_DNA"/>
</dbReference>
<gene>
    <name evidence="1" type="ORF">ALC57_03102</name>
</gene>
<dbReference type="Proteomes" id="UP000078492">
    <property type="component" value="Unassembled WGS sequence"/>
</dbReference>
<proteinExistence type="predicted"/>
<keyword evidence="2" id="KW-1185">Reference proteome</keyword>
<evidence type="ECO:0000313" key="2">
    <source>
        <dbReference type="Proteomes" id="UP000078492"/>
    </source>
</evidence>
<evidence type="ECO:0000313" key="1">
    <source>
        <dbReference type="EMBL" id="KYN27504.1"/>
    </source>
</evidence>
<sequence length="147" mass="17050">MPLKYTSCLVSILLCSMKKRFNNFINLEPEVNDAILVYTESVFILEAKKHNECNDHNNDIDIAVNTNVNASTTTQNDSVSKSFFSFQTDNYHDINELKINIVQLECMKYFQDKLFSYGGLILRSNRRSMKSANFERMILIKANNLYL</sequence>
<dbReference type="AlphaFoldDB" id="A0A151JME9"/>
<protein>
    <submittedName>
        <fullName evidence="1">Uncharacterized protein</fullName>
    </submittedName>
</protein>
<organism evidence="1 2">
    <name type="scientific">Trachymyrmex cornetzi</name>
    <dbReference type="NCBI Taxonomy" id="471704"/>
    <lineage>
        <taxon>Eukaryota</taxon>
        <taxon>Metazoa</taxon>
        <taxon>Ecdysozoa</taxon>
        <taxon>Arthropoda</taxon>
        <taxon>Hexapoda</taxon>
        <taxon>Insecta</taxon>
        <taxon>Pterygota</taxon>
        <taxon>Neoptera</taxon>
        <taxon>Endopterygota</taxon>
        <taxon>Hymenoptera</taxon>
        <taxon>Apocrita</taxon>
        <taxon>Aculeata</taxon>
        <taxon>Formicoidea</taxon>
        <taxon>Formicidae</taxon>
        <taxon>Myrmicinae</taxon>
        <taxon>Trachymyrmex</taxon>
    </lineage>
</organism>